<evidence type="ECO:0000313" key="7">
    <source>
        <dbReference type="Proteomes" id="UP000504635"/>
    </source>
</evidence>
<feature type="repeat" description="WD" evidence="4">
    <location>
        <begin position="479"/>
        <end position="520"/>
    </location>
</feature>
<dbReference type="InterPro" id="IPR003613">
    <property type="entry name" value="Ubox_domain"/>
</dbReference>
<evidence type="ECO:0000256" key="1">
    <source>
        <dbReference type="ARBA" id="ARBA00020894"/>
    </source>
</evidence>
<sequence length="880" mass="97938">MSILNGFTGRDANILQTLKGHFSDINSCDFAPNFTLVTGSSDKTIRVWDWIKGSGYVERQNSPLRGHKYQVTCVKISPQGSMMASSSVDGTALLWNLHSLTKLYTMTQVNGDPIRVCSFSPDSTLLVTAGDNGAVCIWDLVHRILVRTLFEHEGTTQGLAFTPDCQFLVTACSLEVVKVWYLQNLIDTTTDNVCTPIVRMDNIHDMGVFSIDISRHIEVDESNPLIRHYTMASGGCNNEIKIWRITSKALVKNKNHTHNEVSFQQDKILDGHNSSVTCVRYSNVGEYLVSSSLDKSVKVWDTNGTCFVTLYGHQRYVNSVAFSKDNSLVVSGSTGSNDKVLIVWDLTGNIDLDTELFAPISSPNGGVFEVQMSQSSNLDNNDPVLLEKIDDIFEGGVNSCCFHGTNLLATGSGDKFVRLFRVTEENNNIEEVSNSPLEGHTYAINYVEFSKDGSRLASSSLDGCTFIWDPEVGEKLSSIPKNSLSIKVCRFSPNGKFIVTGGDDEKAVIWDVETMNRVSVLEGHLDTITSACISPDNKMIVTASCNSDFRMWLVENYKCIYVKEDAHDGGIQCCDFSENLEPVPNVAYEGQLYLLSTCGNDSMVKLWKISVETAVDNELNFETIDVKLWRLLQGHGGNVISVRFSPTVGEVVCSTATDRQARLWSVYGGQCLHVLDHDSIVTCCSFSLDCSLLAIGCLDRTLWIWKLPQQLVFQTAIANKLRSRTKTIAEWTNHDVIKWLDEIGMSRIAENVKNTGLDGEKLLTFSEIEVCSGLDLDDETTRVMINELKWLKKVELKIQAPVNVTIPDEFLCPITHEIMREPVTCSDGFTYEKNAIAEWFMSGKYTSPMTNCTLANTNFSANMDVRDAIMKFLDGEEEED</sequence>
<keyword evidence="3" id="KW-0677">Repeat</keyword>
<feature type="repeat" description="WD" evidence="4">
    <location>
        <begin position="107"/>
        <end position="140"/>
    </location>
</feature>
<dbReference type="InterPro" id="IPR015943">
    <property type="entry name" value="WD40/YVTN_repeat-like_dom_sf"/>
</dbReference>
<dbReference type="RefSeq" id="XP_030764889.1">
    <property type="nucleotide sequence ID" value="XM_030909029.1"/>
</dbReference>
<dbReference type="OrthoDB" id="10064100at2759"/>
<dbReference type="Pfam" id="PF07647">
    <property type="entry name" value="SAM_2"/>
    <property type="match status" value="1"/>
</dbReference>
<evidence type="ECO:0000256" key="4">
    <source>
        <dbReference type="PROSITE-ProRule" id="PRU00221"/>
    </source>
</evidence>
<dbReference type="AlphaFoldDB" id="A0A6J2YNQ4"/>
<name>A0A6J2YNQ4_SITOR</name>
<reference evidence="8" key="1">
    <citation type="submission" date="2025-08" db="UniProtKB">
        <authorList>
            <consortium name="RefSeq"/>
        </authorList>
    </citation>
    <scope>IDENTIFICATION</scope>
    <source>
        <tissue evidence="8">Gonads</tissue>
    </source>
</reference>
<dbReference type="PANTHER" id="PTHR46573:SF1">
    <property type="entry name" value="WD REPEAT, SAM AND U-BOX DOMAIN-CONTAINING PROTEIN 1"/>
    <property type="match status" value="1"/>
</dbReference>
<accession>A0A6J2YNQ4</accession>
<dbReference type="InterPro" id="IPR019775">
    <property type="entry name" value="WD40_repeat_CS"/>
</dbReference>
<proteinExistence type="predicted"/>
<dbReference type="Gene3D" id="1.10.150.50">
    <property type="entry name" value="Transcription Factor, Ets-1"/>
    <property type="match status" value="1"/>
</dbReference>
<dbReference type="SMART" id="SM00320">
    <property type="entry name" value="WD40"/>
    <property type="match status" value="14"/>
</dbReference>
<dbReference type="Pfam" id="PF04564">
    <property type="entry name" value="U-box"/>
    <property type="match status" value="1"/>
</dbReference>
<dbReference type="PROSITE" id="PS50294">
    <property type="entry name" value="WD_REPEATS_REGION"/>
    <property type="match status" value="8"/>
</dbReference>
<dbReference type="InterPro" id="IPR052085">
    <property type="entry name" value="WD-SAM-U-box"/>
</dbReference>
<evidence type="ECO:0000259" key="5">
    <source>
        <dbReference type="PROSITE" id="PS50105"/>
    </source>
</evidence>
<dbReference type="Proteomes" id="UP000504635">
    <property type="component" value="Unplaced"/>
</dbReference>
<protein>
    <recommendedName>
        <fullName evidence="1">WD repeat, SAM and U-box domain-containing protein 1</fullName>
    </recommendedName>
</protein>
<dbReference type="GeneID" id="115889104"/>
<feature type="repeat" description="WD" evidence="4">
    <location>
        <begin position="18"/>
        <end position="49"/>
    </location>
</feature>
<feature type="repeat" description="WD" evidence="4">
    <location>
        <begin position="310"/>
        <end position="354"/>
    </location>
</feature>
<feature type="repeat" description="WD" evidence="4">
    <location>
        <begin position="632"/>
        <end position="674"/>
    </location>
</feature>
<dbReference type="PROSITE" id="PS00678">
    <property type="entry name" value="WD_REPEATS_1"/>
    <property type="match status" value="3"/>
</dbReference>
<organism evidence="7 8">
    <name type="scientific">Sitophilus oryzae</name>
    <name type="common">Rice weevil</name>
    <name type="synonym">Curculio oryzae</name>
    <dbReference type="NCBI Taxonomy" id="7048"/>
    <lineage>
        <taxon>Eukaryota</taxon>
        <taxon>Metazoa</taxon>
        <taxon>Ecdysozoa</taxon>
        <taxon>Arthropoda</taxon>
        <taxon>Hexapoda</taxon>
        <taxon>Insecta</taxon>
        <taxon>Pterygota</taxon>
        <taxon>Neoptera</taxon>
        <taxon>Endopterygota</taxon>
        <taxon>Coleoptera</taxon>
        <taxon>Polyphaga</taxon>
        <taxon>Cucujiformia</taxon>
        <taxon>Curculionidae</taxon>
        <taxon>Dryophthorinae</taxon>
        <taxon>Sitophilus</taxon>
    </lineage>
</organism>
<feature type="repeat" description="WD" evidence="4">
    <location>
        <begin position="269"/>
        <end position="301"/>
    </location>
</feature>
<dbReference type="Gene3D" id="2.130.10.10">
    <property type="entry name" value="YVTN repeat-like/Quinoprotein amine dehydrogenase"/>
    <property type="match status" value="6"/>
</dbReference>
<dbReference type="Pfam" id="PF00400">
    <property type="entry name" value="WD40"/>
    <property type="match status" value="12"/>
</dbReference>
<feature type="repeat" description="WD" evidence="4">
    <location>
        <begin position="521"/>
        <end position="562"/>
    </location>
</feature>
<feature type="repeat" description="WD" evidence="4">
    <location>
        <begin position="674"/>
        <end position="715"/>
    </location>
</feature>
<gene>
    <name evidence="8" type="primary">LOC115889104</name>
</gene>
<evidence type="ECO:0000256" key="2">
    <source>
        <dbReference type="ARBA" id="ARBA00022574"/>
    </source>
</evidence>
<feature type="repeat" description="WD" evidence="4">
    <location>
        <begin position="149"/>
        <end position="190"/>
    </location>
</feature>
<dbReference type="InParanoid" id="A0A6J2YNQ4"/>
<dbReference type="PRINTS" id="PR00320">
    <property type="entry name" value="GPROTEINBRPT"/>
</dbReference>
<feature type="repeat" description="WD" evidence="4">
    <location>
        <begin position="64"/>
        <end position="105"/>
    </location>
</feature>
<dbReference type="InterPro" id="IPR013083">
    <property type="entry name" value="Znf_RING/FYVE/PHD"/>
</dbReference>
<dbReference type="GO" id="GO:0004842">
    <property type="term" value="F:ubiquitin-protein transferase activity"/>
    <property type="evidence" value="ECO:0007669"/>
    <property type="project" value="InterPro"/>
</dbReference>
<dbReference type="InterPro" id="IPR001660">
    <property type="entry name" value="SAM"/>
</dbReference>
<dbReference type="InterPro" id="IPR036322">
    <property type="entry name" value="WD40_repeat_dom_sf"/>
</dbReference>
<evidence type="ECO:0000259" key="6">
    <source>
        <dbReference type="PROSITE" id="PS51698"/>
    </source>
</evidence>
<dbReference type="SUPFAM" id="SSF57850">
    <property type="entry name" value="RING/U-box"/>
    <property type="match status" value="1"/>
</dbReference>
<dbReference type="PROSITE" id="PS50082">
    <property type="entry name" value="WD_REPEATS_2"/>
    <property type="match status" value="11"/>
</dbReference>
<dbReference type="CDD" id="cd00200">
    <property type="entry name" value="WD40"/>
    <property type="match status" value="2"/>
</dbReference>
<dbReference type="InterPro" id="IPR020472">
    <property type="entry name" value="WD40_PAC1"/>
</dbReference>
<dbReference type="SUPFAM" id="SSF47769">
    <property type="entry name" value="SAM/Pointed domain"/>
    <property type="match status" value="1"/>
</dbReference>
<dbReference type="InterPro" id="IPR001680">
    <property type="entry name" value="WD40_rpt"/>
</dbReference>
<dbReference type="KEGG" id="soy:115889104"/>
<dbReference type="PANTHER" id="PTHR46573">
    <property type="entry name" value="WD REPEAT, SAM AND U-BOX DOMAIN-CONTAINING PROTEIN 1"/>
    <property type="match status" value="1"/>
</dbReference>
<dbReference type="PROSITE" id="PS51698">
    <property type="entry name" value="U_BOX"/>
    <property type="match status" value="1"/>
</dbReference>
<dbReference type="PROSITE" id="PS50105">
    <property type="entry name" value="SAM_DOMAIN"/>
    <property type="match status" value="1"/>
</dbReference>
<keyword evidence="2 4" id="KW-0853">WD repeat</keyword>
<evidence type="ECO:0000256" key="3">
    <source>
        <dbReference type="ARBA" id="ARBA00022737"/>
    </source>
</evidence>
<evidence type="ECO:0000313" key="8">
    <source>
        <dbReference type="RefSeq" id="XP_030764889.1"/>
    </source>
</evidence>
<dbReference type="SMART" id="SM00504">
    <property type="entry name" value="Ubox"/>
    <property type="match status" value="1"/>
</dbReference>
<keyword evidence="7" id="KW-1185">Reference proteome</keyword>
<feature type="repeat" description="WD" evidence="4">
    <location>
        <begin position="437"/>
        <end position="478"/>
    </location>
</feature>
<dbReference type="SUPFAM" id="SSF50978">
    <property type="entry name" value="WD40 repeat-like"/>
    <property type="match status" value="2"/>
</dbReference>
<feature type="domain" description="SAM" evidence="5">
    <location>
        <begin position="731"/>
        <end position="767"/>
    </location>
</feature>
<dbReference type="Gene3D" id="3.30.40.10">
    <property type="entry name" value="Zinc/RING finger domain, C3HC4 (zinc finger)"/>
    <property type="match status" value="1"/>
</dbReference>
<dbReference type="InterPro" id="IPR013761">
    <property type="entry name" value="SAM/pointed_sf"/>
</dbReference>
<dbReference type="GO" id="GO:0016567">
    <property type="term" value="P:protein ubiquitination"/>
    <property type="evidence" value="ECO:0007669"/>
    <property type="project" value="InterPro"/>
</dbReference>
<feature type="domain" description="U-box" evidence="6">
    <location>
        <begin position="805"/>
        <end position="879"/>
    </location>
</feature>
<dbReference type="CDD" id="cd16655">
    <property type="entry name" value="RING-Ubox_WDSUB1-like"/>
    <property type="match status" value="1"/>
</dbReference>